<feature type="compositionally biased region" description="Basic and acidic residues" evidence="1">
    <location>
        <begin position="325"/>
        <end position="334"/>
    </location>
</feature>
<dbReference type="GO" id="GO:0043130">
    <property type="term" value="F:ubiquitin binding"/>
    <property type="evidence" value="ECO:0007669"/>
    <property type="project" value="InterPro"/>
</dbReference>
<dbReference type="SUPFAM" id="SSF46934">
    <property type="entry name" value="UBA-like"/>
    <property type="match status" value="1"/>
</dbReference>
<reference evidence="3" key="1">
    <citation type="submission" date="2021-02" db="EMBL/GenBank/DDBJ databases">
        <title>Psilocybe cubensis genome.</title>
        <authorList>
            <person name="Mckernan K.J."/>
            <person name="Crawford S."/>
            <person name="Trippe A."/>
            <person name="Kane L.T."/>
            <person name="Mclaughlin S."/>
        </authorList>
    </citation>
    <scope>NUCLEOTIDE SEQUENCE [LARGE SCALE GENOMIC DNA]</scope>
    <source>
        <strain evidence="3">MGC-MH-2018</strain>
    </source>
</reference>
<dbReference type="CDD" id="cd14279">
    <property type="entry name" value="CUE"/>
    <property type="match status" value="1"/>
</dbReference>
<dbReference type="AlphaFoldDB" id="A0A8H8CN23"/>
<dbReference type="PANTHER" id="PTHR16461">
    <property type="entry name" value="TOLL-INTERACTING PROTEIN"/>
    <property type="match status" value="1"/>
</dbReference>
<dbReference type="PANTHER" id="PTHR16461:SF5">
    <property type="entry name" value="TOLL-INTERACTING PROTEIN"/>
    <property type="match status" value="1"/>
</dbReference>
<organism evidence="3">
    <name type="scientific">Psilocybe cubensis</name>
    <name type="common">Psychedelic mushroom</name>
    <name type="synonym">Stropharia cubensis</name>
    <dbReference type="NCBI Taxonomy" id="181762"/>
    <lineage>
        <taxon>Eukaryota</taxon>
        <taxon>Fungi</taxon>
        <taxon>Dikarya</taxon>
        <taxon>Basidiomycota</taxon>
        <taxon>Agaricomycotina</taxon>
        <taxon>Agaricomycetes</taxon>
        <taxon>Agaricomycetidae</taxon>
        <taxon>Agaricales</taxon>
        <taxon>Agaricineae</taxon>
        <taxon>Strophariaceae</taxon>
        <taxon>Psilocybe</taxon>
    </lineage>
</organism>
<evidence type="ECO:0000259" key="2">
    <source>
        <dbReference type="PROSITE" id="PS51140"/>
    </source>
</evidence>
<dbReference type="EMBL" id="JAFIQS010000002">
    <property type="protein sequence ID" value="KAG5172487.1"/>
    <property type="molecule type" value="Genomic_DNA"/>
</dbReference>
<proteinExistence type="predicted"/>
<dbReference type="GO" id="GO:0031624">
    <property type="term" value="F:ubiquitin conjugating enzyme binding"/>
    <property type="evidence" value="ECO:0007669"/>
    <property type="project" value="TreeGrafter"/>
</dbReference>
<protein>
    <recommendedName>
        <fullName evidence="2">CUE domain-containing protein</fullName>
    </recommendedName>
</protein>
<feature type="region of interest" description="Disordered" evidence="1">
    <location>
        <begin position="103"/>
        <end position="148"/>
    </location>
</feature>
<dbReference type="InterPro" id="IPR003892">
    <property type="entry name" value="CUE"/>
</dbReference>
<accession>A0A8H8CN23</accession>
<feature type="compositionally biased region" description="Polar residues" evidence="1">
    <location>
        <begin position="182"/>
        <end position="196"/>
    </location>
</feature>
<feature type="compositionally biased region" description="Low complexity" evidence="1">
    <location>
        <begin position="228"/>
        <end position="237"/>
    </location>
</feature>
<feature type="domain" description="CUE" evidence="2">
    <location>
        <begin position="29"/>
        <end position="72"/>
    </location>
</feature>
<gene>
    <name evidence="3" type="ORF">JR316_001988</name>
</gene>
<dbReference type="GO" id="GO:0006511">
    <property type="term" value="P:ubiquitin-dependent protein catabolic process"/>
    <property type="evidence" value="ECO:0007669"/>
    <property type="project" value="TreeGrafter"/>
</dbReference>
<dbReference type="OrthoDB" id="9942608at2759"/>
<feature type="compositionally biased region" description="Low complexity" evidence="1">
    <location>
        <begin position="199"/>
        <end position="214"/>
    </location>
</feature>
<evidence type="ECO:0000256" key="1">
    <source>
        <dbReference type="SAM" id="MobiDB-lite"/>
    </source>
</evidence>
<dbReference type="PROSITE" id="PS51140">
    <property type="entry name" value="CUE"/>
    <property type="match status" value="1"/>
</dbReference>
<feature type="compositionally biased region" description="Low complexity" evidence="1">
    <location>
        <begin position="245"/>
        <end position="257"/>
    </location>
</feature>
<dbReference type="Pfam" id="PF02845">
    <property type="entry name" value="CUE"/>
    <property type="match status" value="1"/>
</dbReference>
<feature type="region of interest" description="Disordered" evidence="1">
    <location>
        <begin position="1"/>
        <end position="31"/>
    </location>
</feature>
<dbReference type="GO" id="GO:0005737">
    <property type="term" value="C:cytoplasm"/>
    <property type="evidence" value="ECO:0007669"/>
    <property type="project" value="TreeGrafter"/>
</dbReference>
<feature type="compositionally biased region" description="Low complexity" evidence="1">
    <location>
        <begin position="103"/>
        <end position="139"/>
    </location>
</feature>
<evidence type="ECO:0000313" key="3">
    <source>
        <dbReference type="EMBL" id="KAG5172487.1"/>
    </source>
</evidence>
<name>A0A8H8CN23_PSICU</name>
<feature type="region of interest" description="Disordered" evidence="1">
    <location>
        <begin position="178"/>
        <end position="334"/>
    </location>
</feature>
<comment type="caution">
    <text evidence="3">The sequence shown here is derived from an EMBL/GenBank/DDBJ whole genome shotgun (WGS) entry which is preliminary data.</text>
</comment>
<dbReference type="Gene3D" id="1.10.8.10">
    <property type="entry name" value="DNA helicase RuvA subunit, C-terminal domain"/>
    <property type="match status" value="1"/>
</dbReference>
<sequence length="334" mass="36243">MTLNALPEAAPVTMASPPTQPPSPPRDTVVDPRVVALRAMFPDYDDLILQSVLESASGNQDRAVDILLGMTDPEFKSEAPQQPPPQPLSQTELDEQFARQLVMQEQQQETQHWLAQQQQQRPPAIRRSSSRSAASPQHQEGQDRPSELQEQFTKIAETGKKTFGNIFSKVKAKLQELETGRPANTQPAPSASQPYQTYHPHSQAHTQTPQQQAPYFDPSSDRAVQAMPTPATSTSPPSSSPPPSQQLQPQAQPQLTTNAVPPPPATSQGAPIDGGKLGLMPKRPVSLIREPNAQPAAGSGSGSQQQRSLLDDDDDDGLEYAENPFDDHTATGKK</sequence>
<dbReference type="InterPro" id="IPR009060">
    <property type="entry name" value="UBA-like_sf"/>
</dbReference>